<organism evidence="1 2">
    <name type="scientific">Panagrolaimus sp. JU765</name>
    <dbReference type="NCBI Taxonomy" id="591449"/>
    <lineage>
        <taxon>Eukaryota</taxon>
        <taxon>Metazoa</taxon>
        <taxon>Ecdysozoa</taxon>
        <taxon>Nematoda</taxon>
        <taxon>Chromadorea</taxon>
        <taxon>Rhabditida</taxon>
        <taxon>Tylenchina</taxon>
        <taxon>Panagrolaimomorpha</taxon>
        <taxon>Panagrolaimoidea</taxon>
        <taxon>Panagrolaimidae</taxon>
        <taxon>Panagrolaimus</taxon>
    </lineage>
</organism>
<protein>
    <submittedName>
        <fullName evidence="2">Uncharacterized protein</fullName>
    </submittedName>
</protein>
<dbReference type="Proteomes" id="UP000887576">
    <property type="component" value="Unplaced"/>
</dbReference>
<accession>A0AC34PY83</accession>
<sequence>MVNEDVDTDYGRKYSCDHAKTELETILKAIKPDLLIIDQWNSQNYFSEIIPGTDLSTDNMTKIISKTYSDYSNYV</sequence>
<evidence type="ECO:0000313" key="2">
    <source>
        <dbReference type="WBParaSite" id="JU765_v2.g11069.t1"/>
    </source>
</evidence>
<reference evidence="2" key="1">
    <citation type="submission" date="2022-11" db="UniProtKB">
        <authorList>
            <consortium name="WormBaseParasite"/>
        </authorList>
    </citation>
    <scope>IDENTIFICATION</scope>
</reference>
<evidence type="ECO:0000313" key="1">
    <source>
        <dbReference type="Proteomes" id="UP000887576"/>
    </source>
</evidence>
<proteinExistence type="predicted"/>
<name>A0AC34PY83_9BILA</name>
<dbReference type="WBParaSite" id="JU765_v2.g11069.t1">
    <property type="protein sequence ID" value="JU765_v2.g11069.t1"/>
    <property type="gene ID" value="JU765_v2.g11069"/>
</dbReference>